<protein>
    <recommendedName>
        <fullName evidence="7">Cytochrome c-552/DMSO reductase-like haem-binding domain-containing protein</fullName>
    </recommendedName>
</protein>
<dbReference type="InterPro" id="IPR019020">
    <property type="entry name" value="Cyt-c552/DMSO_Rdtase_haem-bd"/>
</dbReference>
<evidence type="ECO:0000256" key="2">
    <source>
        <dbReference type="ARBA" id="ARBA00022617"/>
    </source>
</evidence>
<dbReference type="GO" id="GO:0020037">
    <property type="term" value="F:heme binding"/>
    <property type="evidence" value="ECO:0007669"/>
    <property type="project" value="InterPro"/>
</dbReference>
<keyword evidence="3" id="KW-0479">Metal-binding</keyword>
<keyword evidence="9" id="KW-1185">Reference proteome</keyword>
<evidence type="ECO:0000259" key="7">
    <source>
        <dbReference type="SMART" id="SM00887"/>
    </source>
</evidence>
<evidence type="ECO:0000256" key="5">
    <source>
        <dbReference type="ARBA" id="ARBA00023004"/>
    </source>
</evidence>
<dbReference type="SMART" id="SM00887">
    <property type="entry name" value="EB_dh"/>
    <property type="match status" value="1"/>
</dbReference>
<dbReference type="EMBL" id="AP022853">
    <property type="protein sequence ID" value="BCB27670.1"/>
    <property type="molecule type" value="Genomic_DNA"/>
</dbReference>
<keyword evidence="5" id="KW-0408">Iron</keyword>
<keyword evidence="2" id="KW-0349">Heme</keyword>
<dbReference type="Gene3D" id="2.60.40.1190">
    <property type="match status" value="1"/>
</dbReference>
<dbReference type="Proteomes" id="UP000502260">
    <property type="component" value="Chromosome"/>
</dbReference>
<dbReference type="Pfam" id="PF09459">
    <property type="entry name" value="EB_dh"/>
    <property type="match status" value="1"/>
</dbReference>
<evidence type="ECO:0000256" key="3">
    <source>
        <dbReference type="ARBA" id="ARBA00022723"/>
    </source>
</evidence>
<feature type="signal peptide" evidence="6">
    <location>
        <begin position="1"/>
        <end position="24"/>
    </location>
</feature>
<keyword evidence="1" id="KW-0813">Transport</keyword>
<evidence type="ECO:0000313" key="9">
    <source>
        <dbReference type="Proteomes" id="UP000502260"/>
    </source>
</evidence>
<dbReference type="AlphaFoldDB" id="A0A6F8VEA1"/>
<evidence type="ECO:0000313" key="8">
    <source>
        <dbReference type="EMBL" id="BCB27670.1"/>
    </source>
</evidence>
<evidence type="ECO:0000256" key="4">
    <source>
        <dbReference type="ARBA" id="ARBA00022982"/>
    </source>
</evidence>
<name>A0A6F8VEA1_9PROT</name>
<dbReference type="KEGG" id="slac:SKTS_25560"/>
<sequence>MNKTVITASALGLVLAGMAGTVLAAPDWSKVPSRQVTVFHPGTSGIEWIMKGTEHGGAKGLSKGERCTGCHEDEKSLKIDIATDKILKGEKLEPKPLSGHPGTIPVSVQAANDGANLYLRFSWKEPKGGGEQMDKDNPVKLAVMLEDNKVVAKDSKGKDVLIGAAGGCWGTCHTDARTMPGADDKKTKYVVGGSLANGNYYDLMQWKSGKGAKPVDGYVADKRVMEGGKALVSAEGKKDGDTWTVTFTRKLAGGAPGDITLASGKTYNMGFAIHNDHTAGRFHHVSFGYTLGIDTKADITAAK</sequence>
<evidence type="ECO:0000256" key="6">
    <source>
        <dbReference type="SAM" id="SignalP"/>
    </source>
</evidence>
<dbReference type="GO" id="GO:0046872">
    <property type="term" value="F:metal ion binding"/>
    <property type="evidence" value="ECO:0007669"/>
    <property type="project" value="UniProtKB-KW"/>
</dbReference>
<evidence type="ECO:0000256" key="1">
    <source>
        <dbReference type="ARBA" id="ARBA00022448"/>
    </source>
</evidence>
<feature type="domain" description="Cytochrome c-552/DMSO reductase-like haem-binding" evidence="7">
    <location>
        <begin position="25"/>
        <end position="286"/>
    </location>
</feature>
<reference evidence="9" key="1">
    <citation type="submission" date="2020-03" db="EMBL/GenBank/DDBJ databases">
        <title>Complete genome sequence of sulfur-oxidizing bacterium skT11.</title>
        <authorList>
            <person name="Kanda M."/>
            <person name="Kojima H."/>
            <person name="Fukui M."/>
        </authorList>
    </citation>
    <scope>NUCLEOTIDE SEQUENCE [LARGE SCALE GENOMIC DNA]</scope>
    <source>
        <strain evidence="9">skT11</strain>
    </source>
</reference>
<organism evidence="8 9">
    <name type="scientific">Sulfurimicrobium lacus</name>
    <dbReference type="NCBI Taxonomy" id="2715678"/>
    <lineage>
        <taxon>Bacteria</taxon>
        <taxon>Pseudomonadati</taxon>
        <taxon>Pseudomonadota</taxon>
        <taxon>Betaproteobacteria</taxon>
        <taxon>Nitrosomonadales</taxon>
        <taxon>Sulfuricellaceae</taxon>
        <taxon>Sulfurimicrobium</taxon>
    </lineage>
</organism>
<keyword evidence="4" id="KW-0249">Electron transport</keyword>
<gene>
    <name evidence="8" type="ORF">SKTS_25560</name>
</gene>
<accession>A0A6F8VEA1</accession>
<feature type="chain" id="PRO_5026240827" description="Cytochrome c-552/DMSO reductase-like haem-binding domain-containing protein" evidence="6">
    <location>
        <begin position="25"/>
        <end position="303"/>
    </location>
</feature>
<dbReference type="RefSeq" id="WP_173065735.1">
    <property type="nucleotide sequence ID" value="NZ_AP022853.1"/>
</dbReference>
<proteinExistence type="predicted"/>
<keyword evidence="6" id="KW-0732">Signal</keyword>